<reference evidence="2 3" key="1">
    <citation type="submission" date="2019-07" db="EMBL/GenBank/DDBJ databases">
        <title>Finished genome of Venturia effusa.</title>
        <authorList>
            <person name="Young C.A."/>
            <person name="Cox M.P."/>
            <person name="Ganley A.R.D."/>
            <person name="David W.J."/>
        </authorList>
    </citation>
    <scope>NUCLEOTIDE SEQUENCE [LARGE SCALE GENOMIC DNA]</scope>
    <source>
        <strain evidence="3">albino</strain>
    </source>
</reference>
<name>A0A517KXS0_9PEZI</name>
<accession>A0A517KXS0</accession>
<dbReference type="PANTHER" id="PTHR37816">
    <property type="entry name" value="YALI0E33011P"/>
    <property type="match status" value="1"/>
</dbReference>
<evidence type="ECO:0000313" key="2">
    <source>
        <dbReference type="EMBL" id="QDS68185.1"/>
    </source>
</evidence>
<dbReference type="Gene3D" id="3.40.50.300">
    <property type="entry name" value="P-loop containing nucleotide triphosphate hydrolases"/>
    <property type="match status" value="1"/>
</dbReference>
<dbReference type="GO" id="GO:0005524">
    <property type="term" value="F:ATP binding"/>
    <property type="evidence" value="ECO:0007669"/>
    <property type="project" value="InterPro"/>
</dbReference>
<protein>
    <recommendedName>
        <fullName evidence="1">ATPase AAA-type core domain-containing protein</fullName>
    </recommendedName>
</protein>
<proteinExistence type="predicted"/>
<dbReference type="InterPro" id="IPR027417">
    <property type="entry name" value="P-loop_NTPase"/>
</dbReference>
<gene>
    <name evidence="2" type="ORF">FKW77_010491</name>
</gene>
<evidence type="ECO:0000313" key="3">
    <source>
        <dbReference type="Proteomes" id="UP000316270"/>
    </source>
</evidence>
<sequence>MAFDRISIVGKPGAGKSTLASTLSQKLNLQNIELDALSWEANWTQNSPAAMRAKADPLLPADGHWVADGNYTSHVQDIVWTRAQTLIWLDYPLHIALWRVFKRTVWRIWSGAELWNGNRETLGHHLAGIWDLDENLFVWCWRMHWRHRRDFPVAFEKGEFRHLRVLRFRSPRETEEWVGTL</sequence>
<feature type="domain" description="ATPase AAA-type core" evidence="1">
    <location>
        <begin position="8"/>
        <end position="53"/>
    </location>
</feature>
<dbReference type="PANTHER" id="PTHR37816:SF1">
    <property type="entry name" value="TOXIN"/>
    <property type="match status" value="1"/>
</dbReference>
<dbReference type="Proteomes" id="UP000316270">
    <property type="component" value="Chromosome 1"/>
</dbReference>
<dbReference type="Pfam" id="PF00004">
    <property type="entry name" value="AAA"/>
    <property type="match status" value="1"/>
</dbReference>
<dbReference type="InterPro" id="IPR052922">
    <property type="entry name" value="Cytidylate_Kinase-2"/>
</dbReference>
<evidence type="ECO:0000259" key="1">
    <source>
        <dbReference type="Pfam" id="PF00004"/>
    </source>
</evidence>
<organism evidence="2 3">
    <name type="scientific">Venturia effusa</name>
    <dbReference type="NCBI Taxonomy" id="50376"/>
    <lineage>
        <taxon>Eukaryota</taxon>
        <taxon>Fungi</taxon>
        <taxon>Dikarya</taxon>
        <taxon>Ascomycota</taxon>
        <taxon>Pezizomycotina</taxon>
        <taxon>Dothideomycetes</taxon>
        <taxon>Pleosporomycetidae</taxon>
        <taxon>Venturiales</taxon>
        <taxon>Venturiaceae</taxon>
        <taxon>Venturia</taxon>
    </lineage>
</organism>
<dbReference type="InterPro" id="IPR003959">
    <property type="entry name" value="ATPase_AAA_core"/>
</dbReference>
<dbReference type="SUPFAM" id="SSF52540">
    <property type="entry name" value="P-loop containing nucleoside triphosphate hydrolases"/>
    <property type="match status" value="1"/>
</dbReference>
<dbReference type="OrthoDB" id="65590at2759"/>
<dbReference type="EMBL" id="CP042185">
    <property type="protein sequence ID" value="QDS68185.1"/>
    <property type="molecule type" value="Genomic_DNA"/>
</dbReference>
<dbReference type="GO" id="GO:0016887">
    <property type="term" value="F:ATP hydrolysis activity"/>
    <property type="evidence" value="ECO:0007669"/>
    <property type="project" value="InterPro"/>
</dbReference>
<keyword evidence="3" id="KW-1185">Reference proteome</keyword>
<dbReference type="AlphaFoldDB" id="A0A517KXS0"/>